<evidence type="ECO:0000313" key="5">
    <source>
        <dbReference type="Proteomes" id="UP000781932"/>
    </source>
</evidence>
<dbReference type="RefSeq" id="XP_038751751.1">
    <property type="nucleotide sequence ID" value="XM_038883046.1"/>
</dbReference>
<dbReference type="GeneID" id="62156120"/>
<evidence type="ECO:0000313" key="4">
    <source>
        <dbReference type="EMBL" id="KAF9882290.1"/>
    </source>
</evidence>
<sequence>MDLSKLTKKSLDSRGLTYTYYTSSASGSKPTLVLLHGWPDNAQLWAGLINNFLIPRGYGVVALDNLGYGETSKPTDPKLYAWNHLTSDVIRILDAEGLDTVISVGHDWGSFLCQRLYNFYPNRVRGLVTVSIAYSPPTTAFNLDMANRVTKDIYGYGLLEYWHFFTADDGARLKNENLESVYAVAFGDPLTWRQNFCSPGGMRRFISEGRTQPTLPFATSQHKEEFMRRFGKDGFEGPCCWYKAQTFGVQNEADALVADNAKVLVPVLYWGGQDDQVCKPEALQPSINAGLLPEVTSKVREGGHWALLENPVEFGQDVLSWLEKHF</sequence>
<comment type="similarity">
    <text evidence="2">Belongs to the AB hydrolase superfamily. Epoxide hydrolase family.</text>
</comment>
<evidence type="ECO:0000259" key="3">
    <source>
        <dbReference type="Pfam" id="PF00561"/>
    </source>
</evidence>
<keyword evidence="5" id="KW-1185">Reference proteome</keyword>
<dbReference type="EMBL" id="JAATWM020000001">
    <property type="protein sequence ID" value="KAF9882290.1"/>
    <property type="molecule type" value="Genomic_DNA"/>
</dbReference>
<dbReference type="AlphaFoldDB" id="A0A9P6IGB1"/>
<dbReference type="GO" id="GO:0016787">
    <property type="term" value="F:hydrolase activity"/>
    <property type="evidence" value="ECO:0007669"/>
    <property type="project" value="UniProtKB-KW"/>
</dbReference>
<name>A0A9P6IGB1_9PEZI</name>
<dbReference type="PANTHER" id="PTHR43329">
    <property type="entry name" value="EPOXIDE HYDROLASE"/>
    <property type="match status" value="1"/>
</dbReference>
<reference evidence="4" key="2">
    <citation type="submission" date="2020-11" db="EMBL/GenBank/DDBJ databases">
        <title>Whole genome sequencing of Colletotrichum sp.</title>
        <authorList>
            <person name="Li H."/>
        </authorList>
    </citation>
    <scope>NUCLEOTIDE SEQUENCE</scope>
    <source>
        <strain evidence="4">CkLH20</strain>
    </source>
</reference>
<dbReference type="InterPro" id="IPR000639">
    <property type="entry name" value="Epox_hydrolase-like"/>
</dbReference>
<dbReference type="SUPFAM" id="SSF53474">
    <property type="entry name" value="alpha/beta-Hydrolases"/>
    <property type="match status" value="1"/>
</dbReference>
<feature type="domain" description="AB hydrolase-1" evidence="3">
    <location>
        <begin position="30"/>
        <end position="311"/>
    </location>
</feature>
<dbReference type="Pfam" id="PF00561">
    <property type="entry name" value="Abhydrolase_1"/>
    <property type="match status" value="1"/>
</dbReference>
<proteinExistence type="inferred from homology"/>
<organism evidence="4 5">
    <name type="scientific">Colletotrichum karsti</name>
    <dbReference type="NCBI Taxonomy" id="1095194"/>
    <lineage>
        <taxon>Eukaryota</taxon>
        <taxon>Fungi</taxon>
        <taxon>Dikarya</taxon>
        <taxon>Ascomycota</taxon>
        <taxon>Pezizomycotina</taxon>
        <taxon>Sordariomycetes</taxon>
        <taxon>Hypocreomycetidae</taxon>
        <taxon>Glomerellales</taxon>
        <taxon>Glomerellaceae</taxon>
        <taxon>Colletotrichum</taxon>
        <taxon>Colletotrichum boninense species complex</taxon>
    </lineage>
</organism>
<comment type="caution">
    <text evidence="4">The sequence shown here is derived from an EMBL/GenBank/DDBJ whole genome shotgun (WGS) entry which is preliminary data.</text>
</comment>
<reference evidence="4" key="1">
    <citation type="submission" date="2020-03" db="EMBL/GenBank/DDBJ databases">
        <authorList>
            <person name="He L."/>
        </authorList>
    </citation>
    <scope>NUCLEOTIDE SEQUENCE</scope>
    <source>
        <strain evidence="4">CkLH20</strain>
    </source>
</reference>
<protein>
    <recommendedName>
        <fullName evidence="3">AB hydrolase-1 domain-containing protein</fullName>
    </recommendedName>
</protein>
<evidence type="ECO:0000256" key="1">
    <source>
        <dbReference type="ARBA" id="ARBA00022801"/>
    </source>
</evidence>
<dbReference type="PRINTS" id="PR00412">
    <property type="entry name" value="EPOXHYDRLASE"/>
</dbReference>
<keyword evidence="1" id="KW-0378">Hydrolase</keyword>
<dbReference type="InterPro" id="IPR029058">
    <property type="entry name" value="AB_hydrolase_fold"/>
</dbReference>
<dbReference type="InterPro" id="IPR000073">
    <property type="entry name" value="AB_hydrolase_1"/>
</dbReference>
<dbReference type="OrthoDB" id="284184at2759"/>
<evidence type="ECO:0000256" key="2">
    <source>
        <dbReference type="ARBA" id="ARBA00038334"/>
    </source>
</evidence>
<dbReference type="Proteomes" id="UP000781932">
    <property type="component" value="Unassembled WGS sequence"/>
</dbReference>
<dbReference type="Gene3D" id="3.40.50.1820">
    <property type="entry name" value="alpha/beta hydrolase"/>
    <property type="match status" value="1"/>
</dbReference>
<accession>A0A9P6IGB1</accession>
<gene>
    <name evidence="4" type="ORF">CkaCkLH20_00326</name>
</gene>